<dbReference type="Proteomes" id="UP001596233">
    <property type="component" value="Unassembled WGS sequence"/>
</dbReference>
<dbReference type="EMBL" id="JBHSTE010000003">
    <property type="protein sequence ID" value="MFC6333015.1"/>
    <property type="molecule type" value="Genomic_DNA"/>
</dbReference>
<feature type="domain" description="Aminoglycoside phosphotransferase" evidence="1">
    <location>
        <begin position="18"/>
        <end position="244"/>
    </location>
</feature>
<name>A0ABW1V371_9BACL</name>
<protein>
    <submittedName>
        <fullName evidence="2">Aminoglycoside phosphotransferase family protein</fullName>
        <ecNumber evidence="2">2.7.1.-</ecNumber>
    </submittedName>
</protein>
<evidence type="ECO:0000259" key="1">
    <source>
        <dbReference type="Pfam" id="PF01636"/>
    </source>
</evidence>
<dbReference type="Pfam" id="PF01636">
    <property type="entry name" value="APH"/>
    <property type="match status" value="1"/>
</dbReference>
<dbReference type="GO" id="GO:0016740">
    <property type="term" value="F:transferase activity"/>
    <property type="evidence" value="ECO:0007669"/>
    <property type="project" value="UniProtKB-KW"/>
</dbReference>
<evidence type="ECO:0000313" key="2">
    <source>
        <dbReference type="EMBL" id="MFC6333015.1"/>
    </source>
</evidence>
<proteinExistence type="predicted"/>
<sequence length="304" mass="36082">MNIQQHEIAFLRNKELVIKPIYKGYSEDRKFVVEDGQNKYLLRTFDSIHIEQKQLEYAALSEMKRLSVKCSRPLEFGTIPSKGIGYMLLTYIEGRDALEELPSCSSSEQYQVGFEAGEELRKIHLYTKPAAASTWYEDKLKKHQRYMEKYRFSSVRIPYDTAIASFIEDHLALMKHRPNVFQHDDFHAGNLIMQEKRLAGVIDFNRFDWGDPDHEFLKLGMFSVETSVPFSIGLIRGYFKQEPDELFWKRYALYQAMCMFSSIVWIQQVKPEETEQMLERLNRVIEDHHGFEYMRPNWYSEYSE</sequence>
<dbReference type="InterPro" id="IPR011009">
    <property type="entry name" value="Kinase-like_dom_sf"/>
</dbReference>
<comment type="caution">
    <text evidence="2">The sequence shown here is derived from an EMBL/GenBank/DDBJ whole genome shotgun (WGS) entry which is preliminary data.</text>
</comment>
<keyword evidence="2" id="KW-0808">Transferase</keyword>
<dbReference type="PANTHER" id="PTHR41283:SF1">
    <property type="entry name" value="AMINOGLYCOSIDE PHOSPHOTRANSFERASE DOMAIN-CONTAINING PROTEIN"/>
    <property type="match status" value="1"/>
</dbReference>
<reference evidence="3" key="1">
    <citation type="journal article" date="2019" name="Int. J. Syst. Evol. Microbiol.">
        <title>The Global Catalogue of Microorganisms (GCM) 10K type strain sequencing project: providing services to taxonomists for standard genome sequencing and annotation.</title>
        <authorList>
            <consortium name="The Broad Institute Genomics Platform"/>
            <consortium name="The Broad Institute Genome Sequencing Center for Infectious Disease"/>
            <person name="Wu L."/>
            <person name="Ma J."/>
        </authorList>
    </citation>
    <scope>NUCLEOTIDE SEQUENCE [LARGE SCALE GENOMIC DNA]</scope>
    <source>
        <strain evidence="3">PCU 280</strain>
    </source>
</reference>
<gene>
    <name evidence="2" type="ORF">ACFP56_10305</name>
</gene>
<dbReference type="SUPFAM" id="SSF56112">
    <property type="entry name" value="Protein kinase-like (PK-like)"/>
    <property type="match status" value="1"/>
</dbReference>
<evidence type="ECO:0000313" key="3">
    <source>
        <dbReference type="Proteomes" id="UP001596233"/>
    </source>
</evidence>
<dbReference type="PANTHER" id="PTHR41283">
    <property type="entry name" value="AMINOGLYCOSIDE PHOSPHOTRANSFERASE"/>
    <property type="match status" value="1"/>
</dbReference>
<keyword evidence="3" id="KW-1185">Reference proteome</keyword>
<dbReference type="Gene3D" id="3.90.1200.10">
    <property type="match status" value="1"/>
</dbReference>
<dbReference type="InterPro" id="IPR002575">
    <property type="entry name" value="Aminoglycoside_PTrfase"/>
</dbReference>
<accession>A0ABW1V371</accession>
<organism evidence="2 3">
    <name type="scientific">Paenibacillus septentrionalis</name>
    <dbReference type="NCBI Taxonomy" id="429342"/>
    <lineage>
        <taxon>Bacteria</taxon>
        <taxon>Bacillati</taxon>
        <taxon>Bacillota</taxon>
        <taxon>Bacilli</taxon>
        <taxon>Bacillales</taxon>
        <taxon>Paenibacillaceae</taxon>
        <taxon>Paenibacillus</taxon>
    </lineage>
</organism>
<dbReference type="EC" id="2.7.1.-" evidence="2"/>
<dbReference type="RefSeq" id="WP_379234034.1">
    <property type="nucleotide sequence ID" value="NZ_JBHSTE010000003.1"/>
</dbReference>